<sequence length="63" mass="7087">MAHAAMDRNRTCEKLSEQKKALMAEVESLLGRAEAADKKKMLDSVMTPATACKRSRRPKNVWP</sequence>
<keyword evidence="1" id="KW-0175">Coiled coil</keyword>
<proteinExistence type="predicted"/>
<accession>A0A0W8G725</accession>
<dbReference type="EMBL" id="LNQE01000173">
    <property type="protein sequence ID" value="KUG28814.1"/>
    <property type="molecule type" value="Genomic_DNA"/>
</dbReference>
<evidence type="ECO:0000256" key="1">
    <source>
        <dbReference type="SAM" id="Coils"/>
    </source>
</evidence>
<dbReference type="AlphaFoldDB" id="A0A0W8G725"/>
<name>A0A0W8G725_9ZZZZ</name>
<protein>
    <submittedName>
        <fullName evidence="2">Uncharacterized protein</fullName>
    </submittedName>
</protein>
<organism evidence="2">
    <name type="scientific">hydrocarbon metagenome</name>
    <dbReference type="NCBI Taxonomy" id="938273"/>
    <lineage>
        <taxon>unclassified sequences</taxon>
        <taxon>metagenomes</taxon>
        <taxon>ecological metagenomes</taxon>
    </lineage>
</organism>
<gene>
    <name evidence="2" type="ORF">ASZ90_001300</name>
</gene>
<comment type="caution">
    <text evidence="2">The sequence shown here is derived from an EMBL/GenBank/DDBJ whole genome shotgun (WGS) entry which is preliminary data.</text>
</comment>
<reference evidence="2" key="1">
    <citation type="journal article" date="2015" name="Proc. Natl. Acad. Sci. U.S.A.">
        <title>Networks of energetic and metabolic interactions define dynamics in microbial communities.</title>
        <authorList>
            <person name="Embree M."/>
            <person name="Liu J.K."/>
            <person name="Al-Bassam M.M."/>
            <person name="Zengler K."/>
        </authorList>
    </citation>
    <scope>NUCLEOTIDE SEQUENCE</scope>
</reference>
<evidence type="ECO:0000313" key="2">
    <source>
        <dbReference type="EMBL" id="KUG28814.1"/>
    </source>
</evidence>
<feature type="coiled-coil region" evidence="1">
    <location>
        <begin position="12"/>
        <end position="39"/>
    </location>
</feature>